<evidence type="ECO:0000313" key="3">
    <source>
        <dbReference type="EMBL" id="MDT8902877.1"/>
    </source>
</evidence>
<dbReference type="SUPFAM" id="SSF52317">
    <property type="entry name" value="Class I glutamine amidotransferase-like"/>
    <property type="match status" value="1"/>
</dbReference>
<dbReference type="InterPro" id="IPR050472">
    <property type="entry name" value="Anth_synth/Amidotransfase"/>
</dbReference>
<dbReference type="InterPro" id="IPR006221">
    <property type="entry name" value="TrpG/PapA_dom"/>
</dbReference>
<feature type="domain" description="Glutamine amidotransferase" evidence="2">
    <location>
        <begin position="3"/>
        <end position="186"/>
    </location>
</feature>
<reference evidence="3 4" key="1">
    <citation type="submission" date="2023-07" db="EMBL/GenBank/DDBJ databases">
        <title>The novel representative of Negativicutes class, Anaeroselena agilis gen. nov. sp. nov.</title>
        <authorList>
            <person name="Prokofeva M.I."/>
            <person name="Elcheninov A.G."/>
            <person name="Klyukina A."/>
            <person name="Kublanov I.V."/>
            <person name="Frolov E.N."/>
            <person name="Podosokorskaya O.A."/>
        </authorList>
    </citation>
    <scope>NUCLEOTIDE SEQUENCE [LARGE SCALE GENOMIC DNA]</scope>
    <source>
        <strain evidence="3 4">4137-cl</strain>
    </source>
</reference>
<dbReference type="PRINTS" id="PR00099">
    <property type="entry name" value="CPSGATASE"/>
</dbReference>
<keyword evidence="4" id="KW-1185">Reference proteome</keyword>
<dbReference type="Gene3D" id="3.40.50.880">
    <property type="match status" value="1"/>
</dbReference>
<dbReference type="PRINTS" id="PR00096">
    <property type="entry name" value="GATASE"/>
</dbReference>
<dbReference type="PRINTS" id="PR00097">
    <property type="entry name" value="ANTSNTHASEII"/>
</dbReference>
<name>A0ABU3P1G6_9FIRM</name>
<dbReference type="NCBIfam" id="TIGR00566">
    <property type="entry name" value="trpG_papA"/>
    <property type="match status" value="1"/>
</dbReference>
<dbReference type="PANTHER" id="PTHR43418">
    <property type="entry name" value="MULTIFUNCTIONAL TRYPTOPHAN BIOSYNTHESIS PROTEIN-RELATED"/>
    <property type="match status" value="1"/>
</dbReference>
<gene>
    <name evidence="3" type="ORF">Q4T40_16670</name>
</gene>
<evidence type="ECO:0000259" key="2">
    <source>
        <dbReference type="Pfam" id="PF00117"/>
    </source>
</evidence>
<dbReference type="PANTHER" id="PTHR43418:SF4">
    <property type="entry name" value="MULTIFUNCTIONAL TRYPTOPHAN BIOSYNTHESIS PROTEIN"/>
    <property type="match status" value="1"/>
</dbReference>
<proteinExistence type="predicted"/>
<sequence length="190" mass="20459">MILLIDNYDSFTYNIYQYVTHLGRQVRVARNDRITLEEIAAGGYRAVIISPGPGTPDDAGISKDLVARFAGRLPILGVCLGHQVIGEVFGGKVVRAPKPVHGKTSAVSHDGRGLYRGLPQPFTAGRYHSLIIDRAGLPDCLTVTATSDDGLIMGVRHNRYPVEGIQFHPESVLTPDGVSLLANFVATLAV</sequence>
<accession>A0ABU3P1G6</accession>
<organism evidence="3 4">
    <name type="scientific">Anaeroselena agilis</name>
    <dbReference type="NCBI Taxonomy" id="3063788"/>
    <lineage>
        <taxon>Bacteria</taxon>
        <taxon>Bacillati</taxon>
        <taxon>Bacillota</taxon>
        <taxon>Negativicutes</taxon>
        <taxon>Acetonemataceae</taxon>
        <taxon>Anaeroselena</taxon>
    </lineage>
</organism>
<dbReference type="PROSITE" id="PS51273">
    <property type="entry name" value="GATASE_TYPE_1"/>
    <property type="match status" value="1"/>
</dbReference>
<dbReference type="GO" id="GO:0004049">
    <property type="term" value="F:anthranilate synthase activity"/>
    <property type="evidence" value="ECO:0007669"/>
    <property type="project" value="UniProtKB-EC"/>
</dbReference>
<comment type="caution">
    <text evidence="3">The sequence shown here is derived from an EMBL/GenBank/DDBJ whole genome shotgun (WGS) entry which is preliminary data.</text>
</comment>
<dbReference type="Proteomes" id="UP001254848">
    <property type="component" value="Unassembled WGS sequence"/>
</dbReference>
<dbReference type="Pfam" id="PF00117">
    <property type="entry name" value="GATase"/>
    <property type="match status" value="1"/>
</dbReference>
<dbReference type="InterPro" id="IPR029062">
    <property type="entry name" value="Class_I_gatase-like"/>
</dbReference>
<evidence type="ECO:0000256" key="1">
    <source>
        <dbReference type="ARBA" id="ARBA00022962"/>
    </source>
</evidence>
<keyword evidence="3" id="KW-0456">Lyase</keyword>
<dbReference type="EMBL" id="JAUOZS010000001">
    <property type="protein sequence ID" value="MDT8902877.1"/>
    <property type="molecule type" value="Genomic_DNA"/>
</dbReference>
<dbReference type="InterPro" id="IPR017926">
    <property type="entry name" value="GATASE"/>
</dbReference>
<protein>
    <submittedName>
        <fullName evidence="3">Aminodeoxychorismate/anthranilate synthase component II</fullName>
        <ecNumber evidence="3">4.1.3.27</ecNumber>
    </submittedName>
</protein>
<dbReference type="CDD" id="cd01743">
    <property type="entry name" value="GATase1_Anthranilate_Synthase"/>
    <property type="match status" value="1"/>
</dbReference>
<keyword evidence="1" id="KW-0315">Glutamine amidotransferase</keyword>
<evidence type="ECO:0000313" key="4">
    <source>
        <dbReference type="Proteomes" id="UP001254848"/>
    </source>
</evidence>
<dbReference type="RefSeq" id="WP_413781346.1">
    <property type="nucleotide sequence ID" value="NZ_JAUOZS010000001.1"/>
</dbReference>
<dbReference type="EC" id="4.1.3.27" evidence="3"/>